<gene>
    <name evidence="2" type="ORF">ZEAMMB73_Zm00001d032691</name>
</gene>
<dbReference type="EMBL" id="CM007647">
    <property type="protein sequence ID" value="ONM05771.1"/>
    <property type="molecule type" value="Genomic_DNA"/>
</dbReference>
<name>A0A1D6KT08_MAIZE</name>
<dbReference type="InterPro" id="IPR008974">
    <property type="entry name" value="TRAF-like"/>
</dbReference>
<evidence type="ECO:0000313" key="2">
    <source>
        <dbReference type="EMBL" id="ONM05771.1"/>
    </source>
</evidence>
<dbReference type="Gene3D" id="2.60.210.10">
    <property type="entry name" value="Apoptosis, Tumor Necrosis Factor Receptor Associated Protein 2, Chain A"/>
    <property type="match status" value="2"/>
</dbReference>
<accession>A0A1D6KT08</accession>
<dbReference type="ExpressionAtlas" id="A0A1D6KT08">
    <property type="expression patterns" value="baseline and differential"/>
</dbReference>
<dbReference type="InterPro" id="IPR002083">
    <property type="entry name" value="MATH/TRAF_dom"/>
</dbReference>
<dbReference type="PROSITE" id="PS50144">
    <property type="entry name" value="MATH"/>
    <property type="match status" value="2"/>
</dbReference>
<dbReference type="Pfam" id="PF22486">
    <property type="entry name" value="MATH_2"/>
    <property type="match status" value="2"/>
</dbReference>
<dbReference type="PANTHER" id="PTHR46162">
    <property type="entry name" value="TRAF-LIKE FAMILY PROTEIN"/>
    <property type="match status" value="1"/>
</dbReference>
<dbReference type="SMART" id="SM00061">
    <property type="entry name" value="MATH"/>
    <property type="match status" value="2"/>
</dbReference>
<organism evidence="2">
    <name type="scientific">Zea mays</name>
    <name type="common">Maize</name>
    <dbReference type="NCBI Taxonomy" id="4577"/>
    <lineage>
        <taxon>Eukaryota</taxon>
        <taxon>Viridiplantae</taxon>
        <taxon>Streptophyta</taxon>
        <taxon>Embryophyta</taxon>
        <taxon>Tracheophyta</taxon>
        <taxon>Spermatophyta</taxon>
        <taxon>Magnoliopsida</taxon>
        <taxon>Liliopsida</taxon>
        <taxon>Poales</taxon>
        <taxon>Poaceae</taxon>
        <taxon>PACMAD clade</taxon>
        <taxon>Panicoideae</taxon>
        <taxon>Andropogonodae</taxon>
        <taxon>Andropogoneae</taxon>
        <taxon>Tripsacinae</taxon>
        <taxon>Zea</taxon>
    </lineage>
</organism>
<dbReference type="InParanoid" id="A0A1D6KT08"/>
<reference evidence="2" key="1">
    <citation type="submission" date="2015-12" db="EMBL/GenBank/DDBJ databases">
        <title>Update maize B73 reference genome by single molecule sequencing technologies.</title>
        <authorList>
            <consortium name="Maize Genome Sequencing Project"/>
            <person name="Ware D."/>
        </authorList>
    </citation>
    <scope>NUCLEOTIDE SEQUENCE [LARGE SCALE GENOMIC DNA]</scope>
    <source>
        <tissue evidence="2">Seedling</tissue>
    </source>
</reference>
<protein>
    <submittedName>
        <fullName evidence="2">MATH domain containing protein</fullName>
    </submittedName>
</protein>
<dbReference type="FunCoup" id="A0A1D6KT08">
    <property type="interactions" value="106"/>
</dbReference>
<dbReference type="STRING" id="4577.A0A1D6KT08"/>
<dbReference type="AlphaFoldDB" id="A0A1D6KT08"/>
<proteinExistence type="predicted"/>
<feature type="domain" description="MATH" evidence="1">
    <location>
        <begin position="199"/>
        <end position="322"/>
    </location>
</feature>
<sequence>MEVMVPVRRPRFRRGGDGSGDKMTKYGALVAAGRSEPRQGEQRTMKWSVDGFASLLDKGDGWTYSRVFELMGYNWYLKLNPRDKKSGDDGTEYVSLVLQLDDLSVKPDTVVKASFKLLIYDQAYGKHSEHQVRHSFQTASTSSGASCMVSLEKLKERPSKFIVNNSCTFGVEFIKVKASKVSTTSETLFVRKPSVFDEARTYTWDIEDFFALKNSGHSPEFEVGGHKWSIGVYTSSDGNHLTLDLCMKNTDGVQHDGSANLVEFSLAIKHQEGGNHWKATGRSQFTSNARCWGWTKFISLEDFKDSSNGYLVKNKCCIEAEVALVGSSKMK</sequence>
<dbReference type="SUPFAM" id="SSF49599">
    <property type="entry name" value="TRAF domain-like"/>
    <property type="match status" value="2"/>
</dbReference>
<dbReference type="SMR" id="A0A1D6KT08"/>
<dbReference type="PANTHER" id="PTHR46162:SF54">
    <property type="entry name" value="MATH DOMAIN-CONTAINING PROTEIN"/>
    <property type="match status" value="1"/>
</dbReference>
<evidence type="ECO:0000259" key="1">
    <source>
        <dbReference type="PROSITE" id="PS50144"/>
    </source>
</evidence>
<dbReference type="CDD" id="cd00121">
    <property type="entry name" value="MATH"/>
    <property type="match status" value="2"/>
</dbReference>
<feature type="domain" description="MATH" evidence="1">
    <location>
        <begin position="42"/>
        <end position="173"/>
    </location>
</feature>
<dbReference type="PaxDb" id="4577-GRMZM2G085974_P01"/>